<accession>A0AAQ1SUP4</accession>
<proteinExistence type="predicted"/>
<dbReference type="PANTHER" id="PTHR39426:SF1">
    <property type="entry name" value="HOMOLOGY TO DEATH-ON-CURING PROTEIN OF PHAGE P1"/>
    <property type="match status" value="1"/>
</dbReference>
<dbReference type="InterPro" id="IPR053737">
    <property type="entry name" value="Type_II_TA_Toxin"/>
</dbReference>
<dbReference type="AlphaFoldDB" id="A0AAQ1SUP4"/>
<evidence type="ECO:0000313" key="3">
    <source>
        <dbReference type="Proteomes" id="UP000294335"/>
    </source>
</evidence>
<feature type="domain" description="Fido" evidence="1">
    <location>
        <begin position="11"/>
        <end position="130"/>
    </location>
</feature>
<dbReference type="RefSeq" id="WP_133973733.1">
    <property type="nucleotide sequence ID" value="NZ_OPYN01000167.1"/>
</dbReference>
<evidence type="ECO:0000313" key="2">
    <source>
        <dbReference type="EMBL" id="SPO62278.1"/>
    </source>
</evidence>
<dbReference type="Pfam" id="PF02661">
    <property type="entry name" value="Fic"/>
    <property type="match status" value="1"/>
</dbReference>
<dbReference type="NCBIfam" id="TIGR01550">
    <property type="entry name" value="DOC_P1"/>
    <property type="match status" value="1"/>
</dbReference>
<comment type="caution">
    <text evidence="2">The sequence shown here is derived from an EMBL/GenBank/DDBJ whole genome shotgun (WGS) entry which is preliminary data.</text>
</comment>
<name>A0AAQ1SUP4_9PSED</name>
<dbReference type="PROSITE" id="PS51459">
    <property type="entry name" value="FIDO"/>
    <property type="match status" value="1"/>
</dbReference>
<reference evidence="2 3" key="1">
    <citation type="submission" date="2018-02" db="EMBL/GenBank/DDBJ databases">
        <authorList>
            <person name="Dubost A."/>
        </authorList>
    </citation>
    <scope>NUCLEOTIDE SEQUENCE [LARGE SCALE GENOMIC DNA]</scope>
    <source>
        <strain evidence="3">JV551A3</strain>
    </source>
</reference>
<organism evidence="2 3">
    <name type="scientific">Pseudomonas inefficax</name>
    <dbReference type="NCBI Taxonomy" id="2078786"/>
    <lineage>
        <taxon>Bacteria</taxon>
        <taxon>Pseudomonadati</taxon>
        <taxon>Pseudomonadota</taxon>
        <taxon>Gammaproteobacteria</taxon>
        <taxon>Pseudomonadales</taxon>
        <taxon>Pseudomonadaceae</taxon>
        <taxon>Pseudomonas</taxon>
    </lineage>
</organism>
<dbReference type="PANTHER" id="PTHR39426">
    <property type="entry name" value="HOMOLOGY TO DEATH-ON-CURING PROTEIN OF PHAGE P1"/>
    <property type="match status" value="1"/>
</dbReference>
<dbReference type="InterPro" id="IPR003812">
    <property type="entry name" value="Fido"/>
</dbReference>
<evidence type="ECO:0000259" key="1">
    <source>
        <dbReference type="PROSITE" id="PS51459"/>
    </source>
</evidence>
<keyword evidence="3" id="KW-1185">Reference proteome</keyword>
<protein>
    <recommendedName>
        <fullName evidence="1">Fido domain-containing protein</fullName>
    </recommendedName>
</protein>
<dbReference type="Gene3D" id="1.20.120.1870">
    <property type="entry name" value="Fic/DOC protein, Fido domain"/>
    <property type="match status" value="1"/>
</dbReference>
<dbReference type="InterPro" id="IPR006440">
    <property type="entry name" value="Doc"/>
</dbReference>
<gene>
    <name evidence="2" type="ORF">JV551A3_V1_1670023</name>
</gene>
<sequence length="156" mass="17523">MPARCKGLLYLSCEDLILINERLIKMKTPGEICGVLSQASLETAQQSIGLHRYFAQTEDVITLASVLFESLARNHPFHNANKRTAVVATSIFMLMNGYELTAPGDDLVEIAVAVVTHVVDRETLEDFLYHWHRPIDELEALGNDSLRRLIDRTMIG</sequence>
<dbReference type="Proteomes" id="UP000294335">
    <property type="component" value="Unassembled WGS sequence"/>
</dbReference>
<dbReference type="GO" id="GO:0016301">
    <property type="term" value="F:kinase activity"/>
    <property type="evidence" value="ECO:0007669"/>
    <property type="project" value="InterPro"/>
</dbReference>
<dbReference type="EMBL" id="OPYN01000167">
    <property type="protein sequence ID" value="SPO62278.1"/>
    <property type="molecule type" value="Genomic_DNA"/>
</dbReference>